<comment type="caution">
    <text evidence="2">The sequence shown here is derived from an EMBL/GenBank/DDBJ whole genome shotgun (WGS) entry which is preliminary data.</text>
</comment>
<feature type="transmembrane region" description="Helical" evidence="1">
    <location>
        <begin position="24"/>
        <end position="42"/>
    </location>
</feature>
<organism evidence="2 3">
    <name type="scientific">Marinobacterium zhoushanense</name>
    <dbReference type="NCBI Taxonomy" id="1679163"/>
    <lineage>
        <taxon>Bacteria</taxon>
        <taxon>Pseudomonadati</taxon>
        <taxon>Pseudomonadota</taxon>
        <taxon>Gammaproteobacteria</taxon>
        <taxon>Oceanospirillales</taxon>
        <taxon>Oceanospirillaceae</taxon>
        <taxon>Marinobacterium</taxon>
    </lineage>
</organism>
<keyword evidence="1" id="KW-0472">Membrane</keyword>
<evidence type="ECO:0000313" key="3">
    <source>
        <dbReference type="Proteomes" id="UP000629025"/>
    </source>
</evidence>
<dbReference type="RefSeq" id="WP_229680544.1">
    <property type="nucleotide sequence ID" value="NZ_BMIJ01000001.1"/>
</dbReference>
<name>A0ABQ1K124_9GAMM</name>
<feature type="transmembrane region" description="Helical" evidence="1">
    <location>
        <begin position="149"/>
        <end position="173"/>
    </location>
</feature>
<sequence>MNNISTKQISAAQENEESLEEKSYGVYWFLLLVSVLLLCLLPDQAAWVNTKRGWFTQPMVGSALGLSVMAIFSLVRVAQSLKEFRNSAIVRGENTVEMVFDGLESYRTAIASSLLFFLYIQSLTLFGFLLSTVLFTTTLLWLSRLLDRTWFITNLLTVAALIIVFRIILHIWLPDAWLYSLLPDDLADLANQYL</sequence>
<proteinExistence type="predicted"/>
<dbReference type="Proteomes" id="UP000629025">
    <property type="component" value="Unassembled WGS sequence"/>
</dbReference>
<keyword evidence="3" id="KW-1185">Reference proteome</keyword>
<protein>
    <recommendedName>
        <fullName evidence="4">Tripartite tricarboxylate transporter TctB family protein</fullName>
    </recommendedName>
</protein>
<feature type="transmembrane region" description="Helical" evidence="1">
    <location>
        <begin position="54"/>
        <end position="75"/>
    </location>
</feature>
<keyword evidence="1" id="KW-1133">Transmembrane helix</keyword>
<feature type="transmembrane region" description="Helical" evidence="1">
    <location>
        <begin position="116"/>
        <end position="142"/>
    </location>
</feature>
<gene>
    <name evidence="2" type="ORF">GCM10011352_07810</name>
</gene>
<reference evidence="3" key="1">
    <citation type="journal article" date="2019" name="Int. J. Syst. Evol. Microbiol.">
        <title>The Global Catalogue of Microorganisms (GCM) 10K type strain sequencing project: providing services to taxonomists for standard genome sequencing and annotation.</title>
        <authorList>
            <consortium name="The Broad Institute Genomics Platform"/>
            <consortium name="The Broad Institute Genome Sequencing Center for Infectious Disease"/>
            <person name="Wu L."/>
            <person name="Ma J."/>
        </authorList>
    </citation>
    <scope>NUCLEOTIDE SEQUENCE [LARGE SCALE GENOMIC DNA]</scope>
    <source>
        <strain evidence="3">CGMCC 1.15341</strain>
    </source>
</reference>
<evidence type="ECO:0000256" key="1">
    <source>
        <dbReference type="SAM" id="Phobius"/>
    </source>
</evidence>
<accession>A0ABQ1K124</accession>
<keyword evidence="1" id="KW-0812">Transmembrane</keyword>
<evidence type="ECO:0008006" key="4">
    <source>
        <dbReference type="Google" id="ProtNLM"/>
    </source>
</evidence>
<evidence type="ECO:0000313" key="2">
    <source>
        <dbReference type="EMBL" id="GGB84393.1"/>
    </source>
</evidence>
<dbReference type="EMBL" id="BMIJ01000001">
    <property type="protein sequence ID" value="GGB84393.1"/>
    <property type="molecule type" value="Genomic_DNA"/>
</dbReference>